<evidence type="ECO:0008006" key="3">
    <source>
        <dbReference type="Google" id="ProtNLM"/>
    </source>
</evidence>
<dbReference type="RefSeq" id="WP_069121271.1">
    <property type="nucleotide sequence ID" value="NZ_MARB01000003.1"/>
</dbReference>
<evidence type="ECO:0000313" key="2">
    <source>
        <dbReference type="Proteomes" id="UP000094769"/>
    </source>
</evidence>
<gene>
    <name evidence="1" type="ORF">CODIS_06450</name>
</gene>
<reference evidence="1 2" key="1">
    <citation type="submission" date="2016-06" db="EMBL/GenBank/DDBJ databases">
        <title>Genome sequence of endosymbiont of Candidatus Endolucinida thiodiazotropha.</title>
        <authorList>
            <person name="Poehlein A."/>
            <person name="Koenig S."/>
            <person name="Heiden S.E."/>
            <person name="Thuermer A."/>
            <person name="Voget S."/>
            <person name="Daniel R."/>
            <person name="Markert S."/>
            <person name="Gros O."/>
            <person name="Schweder T."/>
        </authorList>
    </citation>
    <scope>NUCLEOTIDE SEQUENCE [LARGE SCALE GENOMIC DNA]</scope>
    <source>
        <strain evidence="1 2">COS</strain>
    </source>
</reference>
<evidence type="ECO:0000313" key="1">
    <source>
        <dbReference type="EMBL" id="ODJ89033.1"/>
    </source>
</evidence>
<sequence length="124" mass="14216">MKYEESVDDSRGIIFVKTTGPLLRDELGPAAAATRAKAKELNYVLLFDFSESDNYLSLVDAVNWFKDYYDPVDTSLKHIRSAHLVGEQTEDFFQFVETAWLNRGGYVKVFRDEQSALEWLLGKP</sequence>
<comment type="caution">
    <text evidence="1">The sequence shown here is derived from an EMBL/GenBank/DDBJ whole genome shotgun (WGS) entry which is preliminary data.</text>
</comment>
<accession>A0A7Z0VP51</accession>
<dbReference type="EMBL" id="MARB01000003">
    <property type="protein sequence ID" value="ODJ89033.1"/>
    <property type="molecule type" value="Genomic_DNA"/>
</dbReference>
<name>A0A7Z0VP51_9GAMM</name>
<proteinExistence type="predicted"/>
<dbReference type="OrthoDB" id="2353250at2"/>
<dbReference type="Proteomes" id="UP000094769">
    <property type="component" value="Unassembled WGS sequence"/>
</dbReference>
<dbReference type="AlphaFoldDB" id="A0A7Z0VP51"/>
<organism evidence="1 2">
    <name type="scientific">Candidatus Thiodiazotropha endolucinida</name>
    <dbReference type="NCBI Taxonomy" id="1655433"/>
    <lineage>
        <taxon>Bacteria</taxon>
        <taxon>Pseudomonadati</taxon>
        <taxon>Pseudomonadota</taxon>
        <taxon>Gammaproteobacteria</taxon>
        <taxon>Chromatiales</taxon>
        <taxon>Sedimenticolaceae</taxon>
        <taxon>Candidatus Thiodiazotropha</taxon>
    </lineage>
</organism>
<protein>
    <recommendedName>
        <fullName evidence="3">STAS/SEC14 domain-containing protein</fullName>
    </recommendedName>
</protein>
<keyword evidence="2" id="KW-1185">Reference proteome</keyword>